<dbReference type="EMBL" id="PUHQ01000123">
    <property type="protein sequence ID" value="KAG0655346.1"/>
    <property type="molecule type" value="Genomic_DNA"/>
</dbReference>
<reference evidence="2 3" key="1">
    <citation type="submission" date="2020-11" db="EMBL/GenBank/DDBJ databases">
        <title>Kefir isolates.</title>
        <authorList>
            <person name="Marcisauskas S."/>
            <person name="Kim Y."/>
            <person name="Blasche S."/>
        </authorList>
    </citation>
    <scope>NUCLEOTIDE SEQUENCE [LARGE SCALE GENOMIC DNA]</scope>
    <source>
        <strain evidence="2 3">KR</strain>
    </source>
</reference>
<organism evidence="2 3">
    <name type="scientific">Rhodotorula mucilaginosa</name>
    <name type="common">Yeast</name>
    <name type="synonym">Rhodotorula rubra</name>
    <dbReference type="NCBI Taxonomy" id="5537"/>
    <lineage>
        <taxon>Eukaryota</taxon>
        <taxon>Fungi</taxon>
        <taxon>Dikarya</taxon>
        <taxon>Basidiomycota</taxon>
        <taxon>Pucciniomycotina</taxon>
        <taxon>Microbotryomycetes</taxon>
        <taxon>Sporidiobolales</taxon>
        <taxon>Sporidiobolaceae</taxon>
        <taxon>Rhodotorula</taxon>
    </lineage>
</organism>
<dbReference type="PROSITE" id="PS51257">
    <property type="entry name" value="PROKAR_LIPOPROTEIN"/>
    <property type="match status" value="1"/>
</dbReference>
<dbReference type="OrthoDB" id="439917at2759"/>
<dbReference type="AlphaFoldDB" id="A0A9P7B2R7"/>
<dbReference type="Proteomes" id="UP000777482">
    <property type="component" value="Unassembled WGS sequence"/>
</dbReference>
<gene>
    <name evidence="2" type="ORF">C6P46_001043</name>
</gene>
<feature type="domain" description="Protein CPL1-like" evidence="1">
    <location>
        <begin position="273"/>
        <end position="332"/>
    </location>
</feature>
<dbReference type="Pfam" id="PF21671">
    <property type="entry name" value="CPL1-like"/>
    <property type="match status" value="1"/>
</dbReference>
<sequence length="335" mass="35112">MLLRSSIDAAAAAAVAAVVSTVLVGCGISVLFAQPVIANNAVVPLPIYGYGRFPVGTLFHWYTSCTGSSTDSPLTDLVTPTDQSKCDAIAAGFECVQQKNSTYFFCGIAGAACPSGVCDGGQCVNGKCVGGLGDPVSPDGHCVSLLGLGTDHVCGGELASCALPIRQYELQPLNDQYNQLCVSNFCSRGANGVNQCREFVTQEGGDCTFDPERACANGLVPTYNQETHHFTCEKPPSPPPPSYPSHRVRVRARRKHDSRCPPSYTACPLGDSYECIDILNNLEQCGGCSADDGGVDCTTLRGVAGVGCVAGRCEIWTCEDGYDFVSPSGICVPVH</sequence>
<keyword evidence="3" id="KW-1185">Reference proteome</keyword>
<proteinExistence type="predicted"/>
<comment type="caution">
    <text evidence="2">The sequence shown here is derived from an EMBL/GenBank/DDBJ whole genome shotgun (WGS) entry which is preliminary data.</text>
</comment>
<dbReference type="PANTHER" id="PTHR35192">
    <property type="entry name" value="PROTEIN, PUTATIVE-RELATED"/>
    <property type="match status" value="1"/>
</dbReference>
<name>A0A9P7B2R7_RHOMI</name>
<evidence type="ECO:0000259" key="1">
    <source>
        <dbReference type="Pfam" id="PF21671"/>
    </source>
</evidence>
<evidence type="ECO:0000313" key="2">
    <source>
        <dbReference type="EMBL" id="KAG0655346.1"/>
    </source>
</evidence>
<evidence type="ECO:0000313" key="3">
    <source>
        <dbReference type="Proteomes" id="UP000777482"/>
    </source>
</evidence>
<dbReference type="InterPro" id="IPR048661">
    <property type="entry name" value="CPL1-like"/>
</dbReference>
<dbReference type="InterPro" id="IPR038955">
    <property type="entry name" value="PriA/CPL1_fungi"/>
</dbReference>
<protein>
    <recommendedName>
        <fullName evidence="1">Protein CPL1-like domain-containing protein</fullName>
    </recommendedName>
</protein>
<dbReference type="PANTHER" id="PTHR35192:SF2">
    <property type="entry name" value="APPLE DOMAIN-CONTAINING PROTEIN"/>
    <property type="match status" value="1"/>
</dbReference>
<accession>A0A9P7B2R7</accession>